<proteinExistence type="predicted"/>
<dbReference type="RefSeq" id="WP_271167265.1">
    <property type="nucleotide sequence ID" value="NZ_BSFI01000003.1"/>
</dbReference>
<comment type="caution">
    <text evidence="1">The sequence shown here is derived from an EMBL/GenBank/DDBJ whole genome shotgun (WGS) entry which is preliminary data.</text>
</comment>
<gene>
    <name evidence="1" type="ORF">GCM10008179_06350</name>
</gene>
<evidence type="ECO:0000313" key="1">
    <source>
        <dbReference type="EMBL" id="GLK66997.1"/>
    </source>
</evidence>
<reference evidence="1" key="1">
    <citation type="journal article" date="2014" name="Int. J. Syst. Evol. Microbiol.">
        <title>Complete genome sequence of Corynebacterium casei LMG S-19264T (=DSM 44701T), isolated from a smear-ripened cheese.</title>
        <authorList>
            <consortium name="US DOE Joint Genome Institute (JGI-PGF)"/>
            <person name="Walter F."/>
            <person name="Albersmeier A."/>
            <person name="Kalinowski J."/>
            <person name="Ruckert C."/>
        </authorList>
    </citation>
    <scope>NUCLEOTIDE SEQUENCE</scope>
    <source>
        <strain evidence="1">VKM B-2347</strain>
    </source>
</reference>
<dbReference type="Proteomes" id="UP001143372">
    <property type="component" value="Unassembled WGS sequence"/>
</dbReference>
<dbReference type="EMBL" id="BSFI01000003">
    <property type="protein sequence ID" value="GLK66997.1"/>
    <property type="molecule type" value="Genomic_DNA"/>
</dbReference>
<accession>A0A9W6IYE7</accession>
<keyword evidence="2" id="KW-1185">Reference proteome</keyword>
<name>A0A9W6IYE7_9HYPH</name>
<sequence>MRYIVCWRTQSCEVCTDPQDAMRARDLLEFLTVHRADSIHVRTDIGQEASIDEVSDAAAELAAGLLKSWLPHRDHGNPDVADNASG</sequence>
<organism evidence="1 2">
    <name type="scientific">Hansschlegelia plantiphila</name>
    <dbReference type="NCBI Taxonomy" id="374655"/>
    <lineage>
        <taxon>Bacteria</taxon>
        <taxon>Pseudomonadati</taxon>
        <taxon>Pseudomonadota</taxon>
        <taxon>Alphaproteobacteria</taxon>
        <taxon>Hyphomicrobiales</taxon>
        <taxon>Methylopilaceae</taxon>
        <taxon>Hansschlegelia</taxon>
    </lineage>
</organism>
<dbReference type="AlphaFoldDB" id="A0A9W6IYE7"/>
<reference evidence="1" key="2">
    <citation type="submission" date="2023-01" db="EMBL/GenBank/DDBJ databases">
        <authorList>
            <person name="Sun Q."/>
            <person name="Evtushenko L."/>
        </authorList>
    </citation>
    <scope>NUCLEOTIDE SEQUENCE</scope>
    <source>
        <strain evidence="1">VKM B-2347</strain>
    </source>
</reference>
<protein>
    <submittedName>
        <fullName evidence="1">Uncharacterized protein</fullName>
    </submittedName>
</protein>
<evidence type="ECO:0000313" key="2">
    <source>
        <dbReference type="Proteomes" id="UP001143372"/>
    </source>
</evidence>